<sequence>MDRVVTTYRVDEHEVALVETIEDEGVVYYVLVDGLPGDERFGEPPDEDELRRVVTRRASQ</sequence>
<comment type="caution">
    <text evidence="2">The sequence shown here is derived from an EMBL/GenBank/DDBJ whole genome shotgun (WGS) entry which is preliminary data.</text>
</comment>
<gene>
    <name evidence="2" type="ORF">DFJ64_1697</name>
</gene>
<name>A0A3D9VG62_THECX</name>
<proteinExistence type="predicted"/>
<feature type="region of interest" description="Disordered" evidence="1">
    <location>
        <begin position="38"/>
        <end position="60"/>
    </location>
</feature>
<evidence type="ECO:0000313" key="2">
    <source>
        <dbReference type="EMBL" id="REF36291.1"/>
    </source>
</evidence>
<dbReference type="Proteomes" id="UP000256485">
    <property type="component" value="Unassembled WGS sequence"/>
</dbReference>
<dbReference type="OrthoDB" id="4276382at2"/>
<evidence type="ECO:0000256" key="1">
    <source>
        <dbReference type="SAM" id="MobiDB-lite"/>
    </source>
</evidence>
<accession>A0A3D9VG62</accession>
<reference evidence="2 3" key="1">
    <citation type="submission" date="2018-08" db="EMBL/GenBank/DDBJ databases">
        <title>Sequencing the genomes of 1000 actinobacteria strains.</title>
        <authorList>
            <person name="Klenk H.-P."/>
        </authorList>
    </citation>
    <scope>NUCLEOTIDE SEQUENCE [LARGE SCALE GENOMIC DNA]</scope>
    <source>
        <strain evidence="2 3">DSM 22891</strain>
    </source>
</reference>
<dbReference type="AlphaFoldDB" id="A0A3D9VG62"/>
<dbReference type="EMBL" id="QTUC01000001">
    <property type="protein sequence ID" value="REF36291.1"/>
    <property type="molecule type" value="Genomic_DNA"/>
</dbReference>
<organism evidence="2 3">
    <name type="scientific">Thermasporomyces composti</name>
    <dbReference type="NCBI Taxonomy" id="696763"/>
    <lineage>
        <taxon>Bacteria</taxon>
        <taxon>Bacillati</taxon>
        <taxon>Actinomycetota</taxon>
        <taxon>Actinomycetes</taxon>
        <taxon>Propionibacteriales</taxon>
        <taxon>Nocardioidaceae</taxon>
        <taxon>Thermasporomyces</taxon>
    </lineage>
</organism>
<evidence type="ECO:0000313" key="3">
    <source>
        <dbReference type="Proteomes" id="UP000256485"/>
    </source>
</evidence>
<dbReference type="RefSeq" id="WP_115849952.1">
    <property type="nucleotide sequence ID" value="NZ_QTUC01000001.1"/>
</dbReference>
<keyword evidence="3" id="KW-1185">Reference proteome</keyword>
<protein>
    <submittedName>
        <fullName evidence="2">Uncharacterized protein</fullName>
    </submittedName>
</protein>